<proteinExistence type="predicted"/>
<keyword evidence="1" id="KW-0614">Plasmid</keyword>
<reference evidence="1 2" key="1">
    <citation type="journal article" date="2022" name="Front. Microbiol.">
        <title>Identification and characterization of a novel class of self-sufficient cytochrome P450 hydroxylase involved in cyclohexanecarboxylate degradation in Paraburkholderia terrae strain KU-64.</title>
        <authorList>
            <person name="Yamamoto T."/>
            <person name="Hasegawa Y."/>
            <person name="Iwaki H."/>
        </authorList>
    </citation>
    <scope>NUCLEOTIDE SEQUENCE [LARGE SCALE GENOMIC DNA]</scope>
    <source>
        <strain evidence="1 2">KU-64</strain>
    </source>
</reference>
<accession>A0ABM7U2J5</accession>
<evidence type="ECO:0000313" key="2">
    <source>
        <dbReference type="Proteomes" id="UP001319874"/>
    </source>
</evidence>
<keyword evidence="2" id="KW-1185">Reference proteome</keyword>
<dbReference type="Proteomes" id="UP001319874">
    <property type="component" value="Plasmid pPT365"/>
</dbReference>
<geneLocation type="plasmid" evidence="1 2">
    <name>pPT365</name>
</geneLocation>
<name>A0ABM7U2J5_9BURK</name>
<protein>
    <submittedName>
        <fullName evidence="1">Uncharacterized protein</fullName>
    </submittedName>
</protein>
<evidence type="ECO:0000313" key="1">
    <source>
        <dbReference type="EMBL" id="BCZ85567.1"/>
    </source>
</evidence>
<dbReference type="EMBL" id="AP024959">
    <property type="protein sequence ID" value="BCZ85567.1"/>
    <property type="molecule type" value="Genomic_DNA"/>
</dbReference>
<organism evidence="1 2">
    <name type="scientific">Paraburkholderia terrae</name>
    <dbReference type="NCBI Taxonomy" id="311230"/>
    <lineage>
        <taxon>Bacteria</taxon>
        <taxon>Pseudomonadati</taxon>
        <taxon>Pseudomonadota</taxon>
        <taxon>Betaproteobacteria</taxon>
        <taxon>Burkholderiales</taxon>
        <taxon>Burkholderiaceae</taxon>
        <taxon>Paraburkholderia</taxon>
    </lineage>
</organism>
<gene>
    <name evidence="1" type="ORF">PTKU64_92420</name>
</gene>
<sequence>MEWWPPLDETPDAAVVIGPASAPIAVLVVRPDNDVDLIAAQSAQPLVKSNRRWRVAKRT</sequence>